<evidence type="ECO:0000313" key="1">
    <source>
        <dbReference type="EMBL" id="MBX45260.1"/>
    </source>
</evidence>
<name>A0A2P2NS89_RHIMU</name>
<proteinExistence type="predicted"/>
<sequence length="56" mass="6622">MPWLKKNTMRKTYFGERKSYLQVSHETNCFHMSSSLPVSSMSSLELLNICIHYDHN</sequence>
<dbReference type="AlphaFoldDB" id="A0A2P2NS89"/>
<organism evidence="1">
    <name type="scientific">Rhizophora mucronata</name>
    <name type="common">Asiatic mangrove</name>
    <dbReference type="NCBI Taxonomy" id="61149"/>
    <lineage>
        <taxon>Eukaryota</taxon>
        <taxon>Viridiplantae</taxon>
        <taxon>Streptophyta</taxon>
        <taxon>Embryophyta</taxon>
        <taxon>Tracheophyta</taxon>
        <taxon>Spermatophyta</taxon>
        <taxon>Magnoliopsida</taxon>
        <taxon>eudicotyledons</taxon>
        <taxon>Gunneridae</taxon>
        <taxon>Pentapetalae</taxon>
        <taxon>rosids</taxon>
        <taxon>fabids</taxon>
        <taxon>Malpighiales</taxon>
        <taxon>Rhizophoraceae</taxon>
        <taxon>Rhizophora</taxon>
    </lineage>
</organism>
<protein>
    <submittedName>
        <fullName evidence="1">Uncharacterized protein</fullName>
    </submittedName>
</protein>
<accession>A0A2P2NS89</accession>
<dbReference type="EMBL" id="GGEC01064776">
    <property type="protein sequence ID" value="MBX45260.1"/>
    <property type="molecule type" value="Transcribed_RNA"/>
</dbReference>
<reference evidence="1" key="1">
    <citation type="submission" date="2018-02" db="EMBL/GenBank/DDBJ databases">
        <title>Rhizophora mucronata_Transcriptome.</title>
        <authorList>
            <person name="Meera S.P."/>
            <person name="Sreeshan A."/>
            <person name="Augustine A."/>
        </authorList>
    </citation>
    <scope>NUCLEOTIDE SEQUENCE</scope>
    <source>
        <tissue evidence="1">Leaf</tissue>
    </source>
</reference>